<sequence>MVMRSGVDYPHMYLGCLLYDRHDNSAHQVVLMTAVAVGTDYRRRNPFRVGRCLFRFVTLPDLVPHEMERATAEKQTRRDAVHMQNSALKYTTYI</sequence>
<protein>
    <submittedName>
        <fullName evidence="1">Uncharacterized protein</fullName>
    </submittedName>
</protein>
<dbReference type="Proteomes" id="UP000499080">
    <property type="component" value="Unassembled WGS sequence"/>
</dbReference>
<evidence type="ECO:0000313" key="1">
    <source>
        <dbReference type="EMBL" id="GBN89283.1"/>
    </source>
</evidence>
<keyword evidence="2" id="KW-1185">Reference proteome</keyword>
<reference evidence="1 2" key="1">
    <citation type="journal article" date="2019" name="Sci. Rep.">
        <title>Orb-weaving spider Araneus ventricosus genome elucidates the spidroin gene catalogue.</title>
        <authorList>
            <person name="Kono N."/>
            <person name="Nakamura H."/>
            <person name="Ohtoshi R."/>
            <person name="Moran D.A.P."/>
            <person name="Shinohara A."/>
            <person name="Yoshida Y."/>
            <person name="Fujiwara M."/>
            <person name="Mori M."/>
            <person name="Tomita M."/>
            <person name="Arakawa K."/>
        </authorList>
    </citation>
    <scope>NUCLEOTIDE SEQUENCE [LARGE SCALE GENOMIC DNA]</scope>
</reference>
<evidence type="ECO:0000313" key="2">
    <source>
        <dbReference type="Proteomes" id="UP000499080"/>
    </source>
</evidence>
<gene>
    <name evidence="1" type="ORF">AVEN_260431_1</name>
</gene>
<dbReference type="AlphaFoldDB" id="A0A4Y2SNJ0"/>
<proteinExistence type="predicted"/>
<organism evidence="1 2">
    <name type="scientific">Araneus ventricosus</name>
    <name type="common">Orbweaver spider</name>
    <name type="synonym">Epeira ventricosa</name>
    <dbReference type="NCBI Taxonomy" id="182803"/>
    <lineage>
        <taxon>Eukaryota</taxon>
        <taxon>Metazoa</taxon>
        <taxon>Ecdysozoa</taxon>
        <taxon>Arthropoda</taxon>
        <taxon>Chelicerata</taxon>
        <taxon>Arachnida</taxon>
        <taxon>Araneae</taxon>
        <taxon>Araneomorphae</taxon>
        <taxon>Entelegynae</taxon>
        <taxon>Araneoidea</taxon>
        <taxon>Araneidae</taxon>
        <taxon>Araneus</taxon>
    </lineage>
</organism>
<accession>A0A4Y2SNJ0</accession>
<name>A0A4Y2SNJ0_ARAVE</name>
<dbReference type="EMBL" id="BGPR01022710">
    <property type="protein sequence ID" value="GBN89283.1"/>
    <property type="molecule type" value="Genomic_DNA"/>
</dbReference>
<comment type="caution">
    <text evidence="1">The sequence shown here is derived from an EMBL/GenBank/DDBJ whole genome shotgun (WGS) entry which is preliminary data.</text>
</comment>